<reference evidence="2" key="1">
    <citation type="submission" date="2023-09" db="EMBL/GenBank/DDBJ databases">
        <title>Undibacterium sp. 20NA77.5 isolated from freshwater.</title>
        <authorList>
            <person name="Le V."/>
            <person name="Ko S.-R."/>
            <person name="Ahn C.-Y."/>
            <person name="Oh H.-M."/>
        </authorList>
    </citation>
    <scope>NUCLEOTIDE SEQUENCE</scope>
    <source>
        <strain evidence="2">20NA77.5</strain>
    </source>
</reference>
<dbReference type="PROSITE" id="PS51352">
    <property type="entry name" value="THIOREDOXIN_2"/>
    <property type="match status" value="1"/>
</dbReference>
<evidence type="ECO:0000259" key="1">
    <source>
        <dbReference type="PROSITE" id="PS51352"/>
    </source>
</evidence>
<accession>A0ABY9RJE5</accession>
<dbReference type="InterPro" id="IPR013766">
    <property type="entry name" value="Thioredoxin_domain"/>
</dbReference>
<evidence type="ECO:0000313" key="2">
    <source>
        <dbReference type="EMBL" id="WMW81352.1"/>
    </source>
</evidence>
<name>A0ABY9RJE5_9BURK</name>
<dbReference type="InterPro" id="IPR036249">
    <property type="entry name" value="Thioredoxin-like_sf"/>
</dbReference>
<dbReference type="Proteomes" id="UP001181355">
    <property type="component" value="Chromosome"/>
</dbReference>
<dbReference type="InterPro" id="IPR000866">
    <property type="entry name" value="AhpC/TSA"/>
</dbReference>
<proteinExistence type="predicted"/>
<protein>
    <submittedName>
        <fullName evidence="2">TlpA disulfide reductase family protein</fullName>
    </submittedName>
</protein>
<feature type="domain" description="Thioredoxin" evidence="1">
    <location>
        <begin position="34"/>
        <end position="181"/>
    </location>
</feature>
<dbReference type="EMBL" id="CP133720">
    <property type="protein sequence ID" value="WMW81352.1"/>
    <property type="molecule type" value="Genomic_DNA"/>
</dbReference>
<keyword evidence="3" id="KW-1185">Reference proteome</keyword>
<organism evidence="2 3">
    <name type="scientific">Undibacterium cyanobacteriorum</name>
    <dbReference type="NCBI Taxonomy" id="3073561"/>
    <lineage>
        <taxon>Bacteria</taxon>
        <taxon>Pseudomonadati</taxon>
        <taxon>Pseudomonadota</taxon>
        <taxon>Betaproteobacteria</taxon>
        <taxon>Burkholderiales</taxon>
        <taxon>Oxalobacteraceae</taxon>
        <taxon>Undibacterium</taxon>
    </lineage>
</organism>
<dbReference type="RefSeq" id="WP_309482832.1">
    <property type="nucleotide sequence ID" value="NZ_CP133720.1"/>
</dbReference>
<dbReference type="SUPFAM" id="SSF52833">
    <property type="entry name" value="Thioredoxin-like"/>
    <property type="match status" value="1"/>
</dbReference>
<dbReference type="Pfam" id="PF00578">
    <property type="entry name" value="AhpC-TSA"/>
    <property type="match status" value="1"/>
</dbReference>
<dbReference type="Gene3D" id="3.40.30.10">
    <property type="entry name" value="Glutaredoxin"/>
    <property type="match status" value="1"/>
</dbReference>
<gene>
    <name evidence="2" type="ORF">RF679_03485</name>
</gene>
<dbReference type="CDD" id="cd02966">
    <property type="entry name" value="TlpA_like_family"/>
    <property type="match status" value="1"/>
</dbReference>
<evidence type="ECO:0000313" key="3">
    <source>
        <dbReference type="Proteomes" id="UP001181355"/>
    </source>
</evidence>
<sequence>MDRRDFIKSTIAGLTVTLSSGAVSASAPKVDQKKADQKKAEVFQLHGTDVYGKPLDLKDFAGRTVLVSFFTFDCSACSHDLQLMRDFYLRNVKKNFVLLGVNVDQNKKALDDYNEAATFAYPKDQRFPTVWRFAPGHTDSFGKLNATPSHFVLNSKHQLMFRRDGAFQPDDWDNLYLSLPS</sequence>